<name>A0A2K2TGB6_LIMFE</name>
<reference evidence="1 2" key="1">
    <citation type="submission" date="2018-01" db="EMBL/GenBank/DDBJ databases">
        <title>Draft genome sequence of the feruloyl esterase-producing strain Lactobacillus fermentum CRL 1446, isolated from artisanal goat milk cheese.</title>
        <authorList>
            <person name="Abeijon Mukdsi M.C."/>
            <person name="Saavedra L."/>
            <person name="Gauffin Cano M.P."/>
            <person name="Hebert E.M."/>
            <person name="Medina R.B."/>
        </authorList>
    </citation>
    <scope>NUCLEOTIDE SEQUENCE [LARGE SCALE GENOMIC DNA]</scope>
    <source>
        <strain evidence="1 2">CRL 1446</strain>
    </source>
</reference>
<comment type="caution">
    <text evidence="1">The sequence shown here is derived from an EMBL/GenBank/DDBJ whole genome shotgun (WGS) entry which is preliminary data.</text>
</comment>
<dbReference type="AlphaFoldDB" id="A0A2K2TGB6"/>
<organism evidence="1 2">
    <name type="scientific">Limosilactobacillus fermentum</name>
    <name type="common">Lactobacillus fermentum</name>
    <dbReference type="NCBI Taxonomy" id="1613"/>
    <lineage>
        <taxon>Bacteria</taxon>
        <taxon>Bacillati</taxon>
        <taxon>Bacillota</taxon>
        <taxon>Bacilli</taxon>
        <taxon>Lactobacillales</taxon>
        <taxon>Lactobacillaceae</taxon>
        <taxon>Limosilactobacillus</taxon>
    </lineage>
</organism>
<evidence type="ECO:0000313" key="1">
    <source>
        <dbReference type="EMBL" id="PNV57024.1"/>
    </source>
</evidence>
<dbReference type="EMBL" id="POTQ01000036">
    <property type="protein sequence ID" value="PNV57024.1"/>
    <property type="molecule type" value="Genomic_DNA"/>
</dbReference>
<dbReference type="RefSeq" id="WP_103205688.1">
    <property type="nucleotide sequence ID" value="NZ_CP193773.1"/>
</dbReference>
<evidence type="ECO:0000313" key="2">
    <source>
        <dbReference type="Proteomes" id="UP000236514"/>
    </source>
</evidence>
<sequence>MEDNEQVYKQIINVLRASSSEMELVVGKFNHQRLTKDDLRSGFWEQVILAYQTSYEDTYFGLGEEELADNLVTRPKELPDPNKAKDVWCFLVDAYKLGSCLGSLNGLLDRNDRHQYYQPEPEEIIANAQQFLASMSY</sequence>
<gene>
    <name evidence="1" type="ORF">C1Y38_10655</name>
</gene>
<proteinExistence type="predicted"/>
<dbReference type="Proteomes" id="UP000236514">
    <property type="component" value="Unassembled WGS sequence"/>
</dbReference>
<protein>
    <submittedName>
        <fullName evidence="1">Uncharacterized protein</fullName>
    </submittedName>
</protein>
<accession>A0A2K2TGB6</accession>